<keyword evidence="4" id="KW-1185">Reference proteome</keyword>
<evidence type="ECO:0000313" key="4">
    <source>
        <dbReference type="Proteomes" id="UP001176429"/>
    </source>
</evidence>
<keyword evidence="1" id="KW-1133">Transmembrane helix</keyword>
<dbReference type="RefSeq" id="WP_305006776.1">
    <property type="nucleotide sequence ID" value="NZ_JAUQSY010000007.1"/>
</dbReference>
<organism evidence="3 4">
    <name type="scientific">Hymenobacter aranciens</name>
    <dbReference type="NCBI Taxonomy" id="3063996"/>
    <lineage>
        <taxon>Bacteria</taxon>
        <taxon>Pseudomonadati</taxon>
        <taxon>Bacteroidota</taxon>
        <taxon>Cytophagia</taxon>
        <taxon>Cytophagales</taxon>
        <taxon>Hymenobacteraceae</taxon>
        <taxon>Hymenobacter</taxon>
    </lineage>
</organism>
<evidence type="ECO:0000259" key="2">
    <source>
        <dbReference type="PROSITE" id="PS50801"/>
    </source>
</evidence>
<protein>
    <recommendedName>
        <fullName evidence="2">STAS domain-containing protein</fullName>
    </recommendedName>
</protein>
<dbReference type="Proteomes" id="UP001176429">
    <property type="component" value="Unassembled WGS sequence"/>
</dbReference>
<feature type="transmembrane region" description="Helical" evidence="1">
    <location>
        <begin position="50"/>
        <end position="71"/>
    </location>
</feature>
<dbReference type="InterPro" id="IPR036513">
    <property type="entry name" value="STAS_dom_sf"/>
</dbReference>
<gene>
    <name evidence="3" type="ORF">Q5H93_12050</name>
</gene>
<dbReference type="InterPro" id="IPR002645">
    <property type="entry name" value="STAS_dom"/>
</dbReference>
<dbReference type="Gene3D" id="3.30.750.24">
    <property type="entry name" value="STAS domain"/>
    <property type="match status" value="1"/>
</dbReference>
<evidence type="ECO:0000313" key="3">
    <source>
        <dbReference type="EMBL" id="MDO7875466.1"/>
    </source>
</evidence>
<keyword evidence="1" id="KW-0472">Membrane</keyword>
<evidence type="ECO:0000256" key="1">
    <source>
        <dbReference type="SAM" id="Phobius"/>
    </source>
</evidence>
<feature type="transmembrane region" description="Helical" evidence="1">
    <location>
        <begin position="102"/>
        <end position="125"/>
    </location>
</feature>
<dbReference type="EMBL" id="JAUQSY010000007">
    <property type="protein sequence ID" value="MDO7875466.1"/>
    <property type="molecule type" value="Genomic_DNA"/>
</dbReference>
<proteinExistence type="predicted"/>
<dbReference type="PROSITE" id="PS50801">
    <property type="entry name" value="STAS"/>
    <property type="match status" value="1"/>
</dbReference>
<feature type="domain" description="STAS" evidence="2">
    <location>
        <begin position="147"/>
        <end position="224"/>
    </location>
</feature>
<comment type="caution">
    <text evidence="3">The sequence shown here is derived from an EMBL/GenBank/DDBJ whole genome shotgun (WGS) entry which is preliminary data.</text>
</comment>
<reference evidence="3" key="1">
    <citation type="submission" date="2023-07" db="EMBL/GenBank/DDBJ databases">
        <authorList>
            <person name="Kim M.K."/>
        </authorList>
    </citation>
    <scope>NUCLEOTIDE SEQUENCE</scope>
    <source>
        <strain evidence="3">ASUV-10-1</strain>
    </source>
</reference>
<dbReference type="SUPFAM" id="SSF52091">
    <property type="entry name" value="SpoIIaa-like"/>
    <property type="match status" value="1"/>
</dbReference>
<sequence length="224" mass="22748">MSIPQSNVPGSDFGGMRRCGRAGAVAGLLAFLLALPLGMAIGGASWFPPLAGIAIAIVGGVAELVAGRFGLSIRWSIAGLLVVAVGAAEELSRGGAGRGHHLALATTVVASVAAGGLATFIFQLYQEAPARSLFTVSAGTGANAAAGQLLIIVHNSLVARNYFSLKSHLDTLPAGQHIIIDLGRAKLVDYTAFESLRHFQNSYAGTGGRVELVGLQAAPHSAVA</sequence>
<accession>A0ABT9BB25</accession>
<name>A0ABT9BB25_9BACT</name>
<keyword evidence="1" id="KW-0812">Transmembrane</keyword>